<dbReference type="Gene3D" id="3.40.50.1820">
    <property type="entry name" value="alpha/beta hydrolase"/>
    <property type="match status" value="1"/>
</dbReference>
<reference evidence="5" key="1">
    <citation type="submission" date="2020-05" db="EMBL/GenBank/DDBJ databases">
        <title>Mycena genomes resolve the evolution of fungal bioluminescence.</title>
        <authorList>
            <person name="Tsai I.J."/>
        </authorList>
    </citation>
    <scope>NUCLEOTIDE SEQUENCE</scope>
    <source>
        <strain evidence="5">CCC161011</strain>
    </source>
</reference>
<gene>
    <name evidence="5" type="ORF">MVEN_02205500</name>
</gene>
<feature type="region of interest" description="Disordered" evidence="1">
    <location>
        <begin position="60"/>
        <end position="102"/>
    </location>
</feature>
<comment type="caution">
    <text evidence="5">The sequence shown here is derived from an EMBL/GenBank/DDBJ whole genome shotgun (WGS) entry which is preliminary data.</text>
</comment>
<evidence type="ECO:0000313" key="6">
    <source>
        <dbReference type="Proteomes" id="UP000620124"/>
    </source>
</evidence>
<evidence type="ECO:0000256" key="1">
    <source>
        <dbReference type="SAM" id="MobiDB-lite"/>
    </source>
</evidence>
<evidence type="ECO:0000313" key="5">
    <source>
        <dbReference type="EMBL" id="KAF7335517.1"/>
    </source>
</evidence>
<keyword evidence="2" id="KW-1133">Transmembrane helix</keyword>
<feature type="compositionally biased region" description="Basic and acidic residues" evidence="1">
    <location>
        <begin position="65"/>
        <end position="74"/>
    </location>
</feature>
<dbReference type="InterPro" id="IPR029058">
    <property type="entry name" value="AB_hydrolase_fold"/>
</dbReference>
<dbReference type="InterPro" id="IPR002018">
    <property type="entry name" value="CarbesteraseB"/>
</dbReference>
<dbReference type="AlphaFoldDB" id="A0A8H7CGW4"/>
<feature type="chain" id="PRO_5034457587" evidence="3">
    <location>
        <begin position="21"/>
        <end position="456"/>
    </location>
</feature>
<keyword evidence="2" id="KW-0472">Membrane</keyword>
<dbReference type="EMBL" id="JACAZI010000024">
    <property type="protein sequence ID" value="KAF7335517.1"/>
    <property type="molecule type" value="Genomic_DNA"/>
</dbReference>
<feature type="domain" description="Carboxylesterase type B" evidence="4">
    <location>
        <begin position="146"/>
        <end position="379"/>
    </location>
</feature>
<name>A0A8H7CGW4_9AGAR</name>
<protein>
    <submittedName>
        <fullName evidence="5">Carboxylic ester hydrolase</fullName>
    </submittedName>
</protein>
<keyword evidence="5" id="KW-0378">Hydrolase</keyword>
<feature type="transmembrane region" description="Helical" evidence="2">
    <location>
        <begin position="323"/>
        <end position="345"/>
    </location>
</feature>
<organism evidence="5 6">
    <name type="scientific">Mycena venus</name>
    <dbReference type="NCBI Taxonomy" id="2733690"/>
    <lineage>
        <taxon>Eukaryota</taxon>
        <taxon>Fungi</taxon>
        <taxon>Dikarya</taxon>
        <taxon>Basidiomycota</taxon>
        <taxon>Agaricomycotina</taxon>
        <taxon>Agaricomycetes</taxon>
        <taxon>Agaricomycetidae</taxon>
        <taxon>Agaricales</taxon>
        <taxon>Marasmiineae</taxon>
        <taxon>Mycenaceae</taxon>
        <taxon>Mycena</taxon>
    </lineage>
</organism>
<sequence>MLLRVIYAVILGILCAPSTARPIIDLGYAQYNRVVDTTTNITAYLGIRYAAAPGTCVQSTPVAPDCRRRPEGLHTTKSMLSGSDGDLHDQSTKSSCSSLSRDLGGLPIPQVWKAYRSPHSQPSSGFTAEGAFVISLDEPGINSLRYLVVAASMYDGGDLIAQSNRGIVVVTIQYSLGVFGFLSGTQVKEKGAFNAGLLGQDFALRWVNQHISKFGGDPSRVTIWGVLASTLVSLPVIKIVSLGIVGAGSVLQHVVANDGNTSPQLFRATITNSTFLPSQYSYNDRIPELLYSEVVAQTNCSMATDSMACLRMVDANTLENANLHIAAAAFYGTFVFVSVVNGLFITQRPTLSLTQGNEALLSVTNQFEGTNFVNQSNTALANATKYALHVFPNFGAARADAVGMAYADLGTPLFQTNAVQGKCVSEVLSIQRLLRSFSHIYLANVLCTPRLSWPFF</sequence>
<accession>A0A8H7CGW4</accession>
<keyword evidence="2" id="KW-0812">Transmembrane</keyword>
<feature type="signal peptide" evidence="3">
    <location>
        <begin position="1"/>
        <end position="20"/>
    </location>
</feature>
<dbReference type="OrthoDB" id="408631at2759"/>
<keyword evidence="6" id="KW-1185">Reference proteome</keyword>
<proteinExistence type="predicted"/>
<dbReference type="Proteomes" id="UP000620124">
    <property type="component" value="Unassembled WGS sequence"/>
</dbReference>
<keyword evidence="3" id="KW-0732">Signal</keyword>
<dbReference type="SUPFAM" id="SSF53474">
    <property type="entry name" value="alpha/beta-Hydrolases"/>
    <property type="match status" value="1"/>
</dbReference>
<dbReference type="InterPro" id="IPR050309">
    <property type="entry name" value="Type-B_Carboxylest/Lipase"/>
</dbReference>
<dbReference type="Pfam" id="PF00135">
    <property type="entry name" value="COesterase"/>
    <property type="match status" value="1"/>
</dbReference>
<evidence type="ECO:0000256" key="3">
    <source>
        <dbReference type="SAM" id="SignalP"/>
    </source>
</evidence>
<evidence type="ECO:0000259" key="4">
    <source>
        <dbReference type="Pfam" id="PF00135"/>
    </source>
</evidence>
<dbReference type="PANTHER" id="PTHR11559">
    <property type="entry name" value="CARBOXYLESTERASE"/>
    <property type="match status" value="1"/>
</dbReference>
<dbReference type="GO" id="GO:0016787">
    <property type="term" value="F:hydrolase activity"/>
    <property type="evidence" value="ECO:0007669"/>
    <property type="project" value="UniProtKB-KW"/>
</dbReference>
<evidence type="ECO:0000256" key="2">
    <source>
        <dbReference type="SAM" id="Phobius"/>
    </source>
</evidence>